<dbReference type="PROSITE" id="PS51257">
    <property type="entry name" value="PROKAR_LIPOPROTEIN"/>
    <property type="match status" value="1"/>
</dbReference>
<reference evidence="2" key="2">
    <citation type="submission" date="2021-04" db="EMBL/GenBank/DDBJ databases">
        <authorList>
            <person name="Gilroy R."/>
        </authorList>
    </citation>
    <scope>NUCLEOTIDE SEQUENCE</scope>
    <source>
        <strain evidence="2">CHK188-16595</strain>
    </source>
</reference>
<dbReference type="EMBL" id="DWXN01000001">
    <property type="protein sequence ID" value="HJB74051.1"/>
    <property type="molecule type" value="Genomic_DNA"/>
</dbReference>
<gene>
    <name evidence="2" type="ORF">IAA37_00035</name>
</gene>
<feature type="chain" id="PRO_5038359730" evidence="1">
    <location>
        <begin position="22"/>
        <end position="162"/>
    </location>
</feature>
<accession>A0A9D2MH80</accession>
<evidence type="ECO:0000313" key="3">
    <source>
        <dbReference type="Proteomes" id="UP000823877"/>
    </source>
</evidence>
<evidence type="ECO:0000313" key="2">
    <source>
        <dbReference type="EMBL" id="HJB74051.1"/>
    </source>
</evidence>
<proteinExistence type="predicted"/>
<evidence type="ECO:0000256" key="1">
    <source>
        <dbReference type="SAM" id="SignalP"/>
    </source>
</evidence>
<organism evidence="2 3">
    <name type="scientific">Candidatus Eubacterium faecale</name>
    <dbReference type="NCBI Taxonomy" id="2838568"/>
    <lineage>
        <taxon>Bacteria</taxon>
        <taxon>Bacillati</taxon>
        <taxon>Bacillota</taxon>
        <taxon>Clostridia</taxon>
        <taxon>Eubacteriales</taxon>
        <taxon>Eubacteriaceae</taxon>
        <taxon>Eubacterium</taxon>
    </lineage>
</organism>
<dbReference type="Proteomes" id="UP000823877">
    <property type="component" value="Unassembled WGS sequence"/>
</dbReference>
<sequence length="162" mass="18271">MKKYISLFLTLILLFSCFAPATTFAAGVDEDNKYFTQEEIEQFEHVDAVYIEARASGLITGKSLTIAKNGTKLLISGYTRGTSEVKKCGFTEVVVQRKKASESKWSNYKTYDDLYSDSNYYSLSKSLTVTTGYQYRVTATHYAKKSLLSTQKIEVTTGYLTF</sequence>
<feature type="signal peptide" evidence="1">
    <location>
        <begin position="1"/>
        <end position="21"/>
    </location>
</feature>
<comment type="caution">
    <text evidence="2">The sequence shown here is derived from an EMBL/GenBank/DDBJ whole genome shotgun (WGS) entry which is preliminary data.</text>
</comment>
<dbReference type="AlphaFoldDB" id="A0A9D2MH80"/>
<name>A0A9D2MH80_9FIRM</name>
<protein>
    <submittedName>
        <fullName evidence="2">Uncharacterized protein</fullName>
    </submittedName>
</protein>
<keyword evidence="1" id="KW-0732">Signal</keyword>
<reference evidence="2" key="1">
    <citation type="journal article" date="2021" name="PeerJ">
        <title>Extensive microbial diversity within the chicken gut microbiome revealed by metagenomics and culture.</title>
        <authorList>
            <person name="Gilroy R."/>
            <person name="Ravi A."/>
            <person name="Getino M."/>
            <person name="Pursley I."/>
            <person name="Horton D.L."/>
            <person name="Alikhan N.F."/>
            <person name="Baker D."/>
            <person name="Gharbi K."/>
            <person name="Hall N."/>
            <person name="Watson M."/>
            <person name="Adriaenssens E.M."/>
            <person name="Foster-Nyarko E."/>
            <person name="Jarju S."/>
            <person name="Secka A."/>
            <person name="Antonio M."/>
            <person name="Oren A."/>
            <person name="Chaudhuri R.R."/>
            <person name="La Ragione R."/>
            <person name="Hildebrand F."/>
            <person name="Pallen M.J."/>
        </authorList>
    </citation>
    <scope>NUCLEOTIDE SEQUENCE</scope>
    <source>
        <strain evidence="2">CHK188-16595</strain>
    </source>
</reference>